<dbReference type="PRINTS" id="PR01217">
    <property type="entry name" value="PRICHEXTENSN"/>
</dbReference>
<feature type="compositionally biased region" description="Basic and acidic residues" evidence="2">
    <location>
        <begin position="99"/>
        <end position="117"/>
    </location>
</feature>
<evidence type="ECO:0000259" key="3">
    <source>
        <dbReference type="Pfam" id="PF26118"/>
    </source>
</evidence>
<proteinExistence type="predicted"/>
<accession>A0ABR1RYZ2</accession>
<feature type="region of interest" description="Disordered" evidence="2">
    <location>
        <begin position="1"/>
        <end position="280"/>
    </location>
</feature>
<feature type="compositionally biased region" description="Pro residues" evidence="2">
    <location>
        <begin position="168"/>
        <end position="183"/>
    </location>
</feature>
<sequence>MAYRASTGELAGDRWDRDRFTQERERGGGGRYADERERFEERDRYPARGPPTRLREHSVDERFERERRGPPRPWDDDYVSRDRPYWEDEPRRRRSPPTEFDRRVMMDRERDYRDSSPPRRPGQLIRRQSSLDTFDRRPAPRFYEHERDEYGPPARRGDYRPDTRPDPYEPVPLPRSRALPPPRMYAERDYDEIKVSDPDHYGDEDFRGYPERVHEREVTRTRRRRDRSSSRTTHRSRHSHRPSTVRSSSKSSSRTSDSASSSGGTTVTVKSEYPKKGKTRIPGRLVSTRALIDLGYPFIEEGNTVVVQKALGQENIDDLLKLSEDYKKAETEVMDARSEAAGIVEERKTEIYTVPPPAPPPAPAPAPPPPASVYAPPPPPASVYAPPPPPPASVHAPPPPPASVYAPPPPATVYAPPPPPATVYAPAPPPVVHAPPPPHEEYYSRHTMIEREVSPTRSHRSYSTSTSGRTPYIVDAQPREYREYSREYEEVPAGPLALVADRRRDDRSIKAEIARLEAERDLMKRERHHHHHHSHSHSHSHSPSRELVRAERLSSGELVLYEETERIEEPKRGVRIEKDKKGPPPGIMKAMLATLT</sequence>
<feature type="region of interest" description="Disordered" evidence="2">
    <location>
        <begin position="562"/>
        <end position="588"/>
    </location>
</feature>
<keyword evidence="1" id="KW-0175">Coiled coil</keyword>
<keyword evidence="5" id="KW-1185">Reference proteome</keyword>
<evidence type="ECO:0000313" key="5">
    <source>
        <dbReference type="Proteomes" id="UP001396898"/>
    </source>
</evidence>
<evidence type="ECO:0000256" key="2">
    <source>
        <dbReference type="SAM" id="MobiDB-lite"/>
    </source>
</evidence>
<feature type="coiled-coil region" evidence="1">
    <location>
        <begin position="319"/>
        <end position="346"/>
    </location>
</feature>
<feature type="compositionally biased region" description="Basic residues" evidence="2">
    <location>
        <begin position="221"/>
        <end position="243"/>
    </location>
</feature>
<dbReference type="Pfam" id="PF26118">
    <property type="entry name" value="DUF8035"/>
    <property type="match status" value="1"/>
</dbReference>
<feature type="compositionally biased region" description="Pro residues" evidence="2">
    <location>
        <begin position="354"/>
        <end position="437"/>
    </location>
</feature>
<feature type="compositionally biased region" description="Low complexity" evidence="2">
    <location>
        <begin position="461"/>
        <end position="470"/>
    </location>
</feature>
<feature type="compositionally biased region" description="Low complexity" evidence="2">
    <location>
        <begin position="244"/>
        <end position="271"/>
    </location>
</feature>
<feature type="compositionally biased region" description="Basic and acidic residues" evidence="2">
    <location>
        <begin position="185"/>
        <end position="220"/>
    </location>
</feature>
<feature type="compositionally biased region" description="Basic and acidic residues" evidence="2">
    <location>
        <begin position="11"/>
        <end position="46"/>
    </location>
</feature>
<evidence type="ECO:0000313" key="4">
    <source>
        <dbReference type="EMBL" id="KAK8023144.1"/>
    </source>
</evidence>
<dbReference type="EMBL" id="JAQQWI010000009">
    <property type="protein sequence ID" value="KAK8023144.1"/>
    <property type="molecule type" value="Genomic_DNA"/>
</dbReference>
<feature type="domain" description="DUF8035" evidence="3">
    <location>
        <begin position="275"/>
        <end position="329"/>
    </location>
</feature>
<feature type="region of interest" description="Disordered" evidence="2">
    <location>
        <begin position="525"/>
        <end position="549"/>
    </location>
</feature>
<feature type="compositionally biased region" description="Basic and acidic residues" evidence="2">
    <location>
        <begin position="438"/>
        <end position="454"/>
    </location>
</feature>
<organism evidence="4 5">
    <name type="scientific">Apiospora marii</name>
    <dbReference type="NCBI Taxonomy" id="335849"/>
    <lineage>
        <taxon>Eukaryota</taxon>
        <taxon>Fungi</taxon>
        <taxon>Dikarya</taxon>
        <taxon>Ascomycota</taxon>
        <taxon>Pezizomycotina</taxon>
        <taxon>Sordariomycetes</taxon>
        <taxon>Xylariomycetidae</taxon>
        <taxon>Amphisphaeriales</taxon>
        <taxon>Apiosporaceae</taxon>
        <taxon>Apiospora</taxon>
    </lineage>
</organism>
<feature type="compositionally biased region" description="Basic and acidic residues" evidence="2">
    <location>
        <begin position="53"/>
        <end position="91"/>
    </location>
</feature>
<dbReference type="Proteomes" id="UP001396898">
    <property type="component" value="Unassembled WGS sequence"/>
</dbReference>
<dbReference type="InterPro" id="IPR058348">
    <property type="entry name" value="DUF8035"/>
</dbReference>
<feature type="compositionally biased region" description="Basic residues" evidence="2">
    <location>
        <begin position="525"/>
        <end position="542"/>
    </location>
</feature>
<protein>
    <submittedName>
        <fullName evidence="4">Mg2+ transporter</fullName>
    </submittedName>
</protein>
<feature type="compositionally biased region" description="Basic and acidic residues" evidence="2">
    <location>
        <begin position="563"/>
        <end position="582"/>
    </location>
</feature>
<name>A0ABR1RYZ2_9PEZI</name>
<evidence type="ECO:0000256" key="1">
    <source>
        <dbReference type="SAM" id="Coils"/>
    </source>
</evidence>
<reference evidence="4 5" key="1">
    <citation type="submission" date="2023-01" db="EMBL/GenBank/DDBJ databases">
        <title>Analysis of 21 Apiospora genomes using comparative genomics revels a genus with tremendous synthesis potential of carbohydrate active enzymes and secondary metabolites.</title>
        <authorList>
            <person name="Sorensen T."/>
        </authorList>
    </citation>
    <scope>NUCLEOTIDE SEQUENCE [LARGE SCALE GENOMIC DNA]</scope>
    <source>
        <strain evidence="4 5">CBS 20057</strain>
    </source>
</reference>
<gene>
    <name evidence="4" type="ORF">PG991_007025</name>
</gene>
<comment type="caution">
    <text evidence="4">The sequence shown here is derived from an EMBL/GenBank/DDBJ whole genome shotgun (WGS) entry which is preliminary data.</text>
</comment>
<feature type="region of interest" description="Disordered" evidence="2">
    <location>
        <begin position="352"/>
        <end position="471"/>
    </location>
</feature>
<feature type="compositionally biased region" description="Basic and acidic residues" evidence="2">
    <location>
        <begin position="133"/>
        <end position="167"/>
    </location>
</feature>